<feature type="non-terminal residue" evidence="1">
    <location>
        <position position="1"/>
    </location>
</feature>
<dbReference type="Proteomes" id="UP000249130">
    <property type="component" value="Unassembled WGS sequence"/>
</dbReference>
<dbReference type="Gene3D" id="3.30.70.20">
    <property type="match status" value="1"/>
</dbReference>
<keyword evidence="2" id="KW-1185">Reference proteome</keyword>
<comment type="caution">
    <text evidence="1">The sequence shown here is derived from an EMBL/GenBank/DDBJ whole genome shotgun (WGS) entry which is preliminary data.</text>
</comment>
<dbReference type="AlphaFoldDB" id="A0A327JYF2"/>
<evidence type="ECO:0000313" key="2">
    <source>
        <dbReference type="Proteomes" id="UP000249130"/>
    </source>
</evidence>
<reference evidence="1 2" key="1">
    <citation type="submission" date="2017-07" db="EMBL/GenBank/DDBJ databases">
        <title>Draft Genome Sequences of Select Purple Nonsulfur Bacteria.</title>
        <authorList>
            <person name="Lasarre B."/>
            <person name="Mckinlay J.B."/>
        </authorList>
    </citation>
    <scope>NUCLEOTIDE SEQUENCE [LARGE SCALE GENOMIC DNA]</scope>
    <source>
        <strain evidence="1 2">DSM 5909</strain>
    </source>
</reference>
<dbReference type="PANTHER" id="PTHR42783:SF3">
    <property type="entry name" value="GLUTAMATE SYNTHASE [NADPH] SMALL CHAIN-RELATED"/>
    <property type="match status" value="1"/>
</dbReference>
<proteinExistence type="predicted"/>
<accession>A0A327JYF2</accession>
<organism evidence="1 2">
    <name type="scientific">Rhodoplanes roseus</name>
    <dbReference type="NCBI Taxonomy" id="29409"/>
    <lineage>
        <taxon>Bacteria</taxon>
        <taxon>Pseudomonadati</taxon>
        <taxon>Pseudomonadota</taxon>
        <taxon>Alphaproteobacteria</taxon>
        <taxon>Hyphomicrobiales</taxon>
        <taxon>Nitrobacteraceae</taxon>
        <taxon>Rhodoplanes</taxon>
    </lineage>
</organism>
<evidence type="ECO:0000313" key="1">
    <source>
        <dbReference type="EMBL" id="RAI30583.1"/>
    </source>
</evidence>
<protein>
    <submittedName>
        <fullName evidence="1">Uncharacterized protein</fullName>
    </submittedName>
</protein>
<sequence length="73" mass="7833">DEGEVRTACQNACPTQAIVFGDTNRKDSLVSKLKRARHEYDLLGELGTRPRTSYLARIRAVAASAGSEPGEGA</sequence>
<dbReference type="SUPFAM" id="SSF54862">
    <property type="entry name" value="4Fe-4S ferredoxins"/>
    <property type="match status" value="1"/>
</dbReference>
<dbReference type="PANTHER" id="PTHR42783">
    <property type="entry name" value="GLUTAMATE SYNTHASE [NADPH] SMALL CHAIN"/>
    <property type="match status" value="1"/>
</dbReference>
<name>A0A327JYF2_9BRAD</name>
<dbReference type="EMBL" id="NPEX01001017">
    <property type="protein sequence ID" value="RAI30583.1"/>
    <property type="molecule type" value="Genomic_DNA"/>
</dbReference>
<gene>
    <name evidence="1" type="ORF">CH341_33120</name>
</gene>